<comment type="similarity">
    <text evidence="1">Belongs to the paxM FAD-dependent monooxygenase family.</text>
</comment>
<evidence type="ECO:0000256" key="4">
    <source>
        <dbReference type="ARBA" id="ARBA00023002"/>
    </source>
</evidence>
<dbReference type="GO" id="GO:0071949">
    <property type="term" value="F:FAD binding"/>
    <property type="evidence" value="ECO:0007669"/>
    <property type="project" value="InterPro"/>
</dbReference>
<evidence type="ECO:0000313" key="7">
    <source>
        <dbReference type="EMBL" id="KAF2175477.1"/>
    </source>
</evidence>
<dbReference type="GO" id="GO:0004497">
    <property type="term" value="F:monooxygenase activity"/>
    <property type="evidence" value="ECO:0007669"/>
    <property type="project" value="UniProtKB-KW"/>
</dbReference>
<protein>
    <submittedName>
        <fullName evidence="7">FAD/NAD(P)-binding domain-containing protein</fullName>
    </submittedName>
</protein>
<dbReference type="Proteomes" id="UP000800200">
    <property type="component" value="Unassembled WGS sequence"/>
</dbReference>
<sequence>MQIIIIGAGISGITTYLFLKKYLEPKHSIYIYEKRSNILSNQYSEGAGLGIMPNGMRVLNDLDTNLKENVSSEGFDCENFLFHNKHGRVLGVQRANRNSEDRCISISRHGLWKCLVNQLERYGQPEDIVKIGEVEGVRWSEEKRKVLLTFTPKSQEEQADLVIGADGINSITRKSLFPESSLRYSGLAWVGGEVSTPLPKVIQEKRAWIFSPSQTGYFCYFSGGPASKNKVMWLSIYPEKDPSAERNLKEDLQNRYKDWADLTVHEVIDKADPKYPYPISTVPELPEWGRDGIVLLGDAVHTLSPTSGQGASQALEDAQTFSLLLAKSLNKCSSLQPKRETNA</sequence>
<dbReference type="Gene3D" id="3.30.9.30">
    <property type="match status" value="1"/>
</dbReference>
<dbReference type="PANTHER" id="PTHR13789">
    <property type="entry name" value="MONOOXYGENASE"/>
    <property type="match status" value="1"/>
</dbReference>
<dbReference type="InterPro" id="IPR036188">
    <property type="entry name" value="FAD/NAD-bd_sf"/>
</dbReference>
<organism evidence="7 8">
    <name type="scientific">Zopfia rhizophila CBS 207.26</name>
    <dbReference type="NCBI Taxonomy" id="1314779"/>
    <lineage>
        <taxon>Eukaryota</taxon>
        <taxon>Fungi</taxon>
        <taxon>Dikarya</taxon>
        <taxon>Ascomycota</taxon>
        <taxon>Pezizomycotina</taxon>
        <taxon>Dothideomycetes</taxon>
        <taxon>Dothideomycetes incertae sedis</taxon>
        <taxon>Zopfiaceae</taxon>
        <taxon>Zopfia</taxon>
    </lineage>
</organism>
<dbReference type="PANTHER" id="PTHR13789:SF309">
    <property type="entry name" value="PUTATIVE (AFU_ORTHOLOGUE AFUA_6G14510)-RELATED"/>
    <property type="match status" value="1"/>
</dbReference>
<dbReference type="AlphaFoldDB" id="A0A6A6D7U8"/>
<keyword evidence="4" id="KW-0560">Oxidoreductase</keyword>
<dbReference type="SUPFAM" id="SSF51905">
    <property type="entry name" value="FAD/NAD(P)-binding domain"/>
    <property type="match status" value="1"/>
</dbReference>
<keyword evidence="3" id="KW-0274">FAD</keyword>
<evidence type="ECO:0000259" key="6">
    <source>
        <dbReference type="Pfam" id="PF01494"/>
    </source>
</evidence>
<name>A0A6A6D7U8_9PEZI</name>
<dbReference type="Gene3D" id="3.50.50.60">
    <property type="entry name" value="FAD/NAD(P)-binding domain"/>
    <property type="match status" value="1"/>
</dbReference>
<evidence type="ECO:0000256" key="5">
    <source>
        <dbReference type="ARBA" id="ARBA00023033"/>
    </source>
</evidence>
<evidence type="ECO:0000313" key="8">
    <source>
        <dbReference type="Proteomes" id="UP000800200"/>
    </source>
</evidence>
<dbReference type="InterPro" id="IPR050493">
    <property type="entry name" value="FAD-dep_Monooxygenase_BioMet"/>
</dbReference>
<keyword evidence="5" id="KW-0503">Monooxygenase</keyword>
<dbReference type="PRINTS" id="PR00420">
    <property type="entry name" value="RNGMNOXGNASE"/>
</dbReference>
<proteinExistence type="inferred from homology"/>
<evidence type="ECO:0000256" key="2">
    <source>
        <dbReference type="ARBA" id="ARBA00022630"/>
    </source>
</evidence>
<keyword evidence="8" id="KW-1185">Reference proteome</keyword>
<evidence type="ECO:0000256" key="1">
    <source>
        <dbReference type="ARBA" id="ARBA00007992"/>
    </source>
</evidence>
<gene>
    <name evidence="7" type="ORF">K469DRAFT_527475</name>
</gene>
<feature type="non-terminal residue" evidence="7">
    <location>
        <position position="343"/>
    </location>
</feature>
<reference evidence="7" key="1">
    <citation type="journal article" date="2020" name="Stud. Mycol.">
        <title>101 Dothideomycetes genomes: a test case for predicting lifestyles and emergence of pathogens.</title>
        <authorList>
            <person name="Haridas S."/>
            <person name="Albert R."/>
            <person name="Binder M."/>
            <person name="Bloem J."/>
            <person name="Labutti K."/>
            <person name="Salamov A."/>
            <person name="Andreopoulos B."/>
            <person name="Baker S."/>
            <person name="Barry K."/>
            <person name="Bills G."/>
            <person name="Bluhm B."/>
            <person name="Cannon C."/>
            <person name="Castanera R."/>
            <person name="Culley D."/>
            <person name="Daum C."/>
            <person name="Ezra D."/>
            <person name="Gonzalez J."/>
            <person name="Henrissat B."/>
            <person name="Kuo A."/>
            <person name="Liang C."/>
            <person name="Lipzen A."/>
            <person name="Lutzoni F."/>
            <person name="Magnuson J."/>
            <person name="Mondo S."/>
            <person name="Nolan M."/>
            <person name="Ohm R."/>
            <person name="Pangilinan J."/>
            <person name="Park H.-J."/>
            <person name="Ramirez L."/>
            <person name="Alfaro M."/>
            <person name="Sun H."/>
            <person name="Tritt A."/>
            <person name="Yoshinaga Y."/>
            <person name="Zwiers L.-H."/>
            <person name="Turgeon B."/>
            <person name="Goodwin S."/>
            <person name="Spatafora J."/>
            <person name="Crous P."/>
            <person name="Grigoriev I."/>
        </authorList>
    </citation>
    <scope>NUCLEOTIDE SEQUENCE</scope>
    <source>
        <strain evidence="7">CBS 207.26</strain>
    </source>
</reference>
<keyword evidence="2" id="KW-0285">Flavoprotein</keyword>
<feature type="domain" description="FAD-binding" evidence="6">
    <location>
        <begin position="2"/>
        <end position="330"/>
    </location>
</feature>
<dbReference type="OrthoDB" id="16820at2759"/>
<accession>A0A6A6D7U8</accession>
<dbReference type="InterPro" id="IPR002938">
    <property type="entry name" value="FAD-bd"/>
</dbReference>
<dbReference type="EMBL" id="ML994731">
    <property type="protein sequence ID" value="KAF2175477.1"/>
    <property type="molecule type" value="Genomic_DNA"/>
</dbReference>
<evidence type="ECO:0000256" key="3">
    <source>
        <dbReference type="ARBA" id="ARBA00022827"/>
    </source>
</evidence>
<dbReference type="Pfam" id="PF01494">
    <property type="entry name" value="FAD_binding_3"/>
    <property type="match status" value="1"/>
</dbReference>